<evidence type="ECO:0000313" key="1">
    <source>
        <dbReference type="EMBL" id="CAB4156842.1"/>
    </source>
</evidence>
<gene>
    <name evidence="1" type="ORF">UFOVP658_185</name>
</gene>
<dbReference type="EMBL" id="LR796639">
    <property type="protein sequence ID" value="CAB4156842.1"/>
    <property type="molecule type" value="Genomic_DNA"/>
</dbReference>
<accession>A0A6J5NDS0</accession>
<protein>
    <submittedName>
        <fullName evidence="1">Uncharacterized protein</fullName>
    </submittedName>
</protein>
<proteinExistence type="predicted"/>
<name>A0A6J5NDS0_9CAUD</name>
<organism evidence="1">
    <name type="scientific">uncultured Caudovirales phage</name>
    <dbReference type="NCBI Taxonomy" id="2100421"/>
    <lineage>
        <taxon>Viruses</taxon>
        <taxon>Duplodnaviria</taxon>
        <taxon>Heunggongvirae</taxon>
        <taxon>Uroviricota</taxon>
        <taxon>Caudoviricetes</taxon>
        <taxon>Peduoviridae</taxon>
        <taxon>Maltschvirus</taxon>
        <taxon>Maltschvirus maltsch</taxon>
    </lineage>
</organism>
<sequence length="265" mass="30438">MLKPVDYEKHFVIGTPLVGWKCDAGEHMTWLQDRLAISQKFPNVKWFAAFELDARGIEPFGEVINALREINGDYWTYSINDMQTKVESGNRWIRIETGRNLIREFTQRYRVTSGHHWGEDCTAENIGVVNYQAVLYVDSDIELTLDIVEKMLEVDRPLVGANVGAYGLSGKVISENPPIQEHWTTAGCLLVNSPAFYDLPWFHNSYLNLSDDPSFQSMAERLLMRVGVENMDSPYGMTWVRKDLDVQHKGRLSPVEQRNIPDRDI</sequence>
<reference evidence="1" key="1">
    <citation type="submission" date="2020-04" db="EMBL/GenBank/DDBJ databases">
        <authorList>
            <person name="Chiriac C."/>
            <person name="Salcher M."/>
            <person name="Ghai R."/>
            <person name="Kavagutti S V."/>
        </authorList>
    </citation>
    <scope>NUCLEOTIDE SEQUENCE</scope>
</reference>